<dbReference type="OrthoDB" id="10031169at2759"/>
<evidence type="ECO:0000313" key="2">
    <source>
        <dbReference type="Proteomes" id="UP000266673"/>
    </source>
</evidence>
<accession>A0A397TYF6</accession>
<organism evidence="1 2">
    <name type="scientific">Gigaspora rosea</name>
    <dbReference type="NCBI Taxonomy" id="44941"/>
    <lineage>
        <taxon>Eukaryota</taxon>
        <taxon>Fungi</taxon>
        <taxon>Fungi incertae sedis</taxon>
        <taxon>Mucoromycota</taxon>
        <taxon>Glomeromycotina</taxon>
        <taxon>Glomeromycetes</taxon>
        <taxon>Diversisporales</taxon>
        <taxon>Gigasporaceae</taxon>
        <taxon>Gigaspora</taxon>
    </lineage>
</organism>
<evidence type="ECO:0000313" key="1">
    <source>
        <dbReference type="EMBL" id="RIB02421.1"/>
    </source>
</evidence>
<dbReference type="Proteomes" id="UP000266673">
    <property type="component" value="Unassembled WGS sequence"/>
</dbReference>
<dbReference type="EMBL" id="QKWP01002703">
    <property type="protein sequence ID" value="RIB02421.1"/>
    <property type="molecule type" value="Genomic_DNA"/>
</dbReference>
<dbReference type="AlphaFoldDB" id="A0A397TYF6"/>
<proteinExistence type="predicted"/>
<reference evidence="1 2" key="1">
    <citation type="submission" date="2018-06" db="EMBL/GenBank/DDBJ databases">
        <title>Comparative genomics reveals the genomic features of Rhizophagus irregularis, R. cerebriforme, R. diaphanum and Gigaspora rosea, and their symbiotic lifestyle signature.</title>
        <authorList>
            <person name="Morin E."/>
            <person name="San Clemente H."/>
            <person name="Chen E.C.H."/>
            <person name="De La Providencia I."/>
            <person name="Hainaut M."/>
            <person name="Kuo A."/>
            <person name="Kohler A."/>
            <person name="Murat C."/>
            <person name="Tang N."/>
            <person name="Roy S."/>
            <person name="Loubradou J."/>
            <person name="Henrissat B."/>
            <person name="Grigoriev I.V."/>
            <person name="Corradi N."/>
            <person name="Roux C."/>
            <person name="Martin F.M."/>
        </authorList>
    </citation>
    <scope>NUCLEOTIDE SEQUENCE [LARGE SCALE GENOMIC DNA]</scope>
    <source>
        <strain evidence="1 2">DAOM 194757</strain>
    </source>
</reference>
<feature type="non-terminal residue" evidence="1">
    <location>
        <position position="1"/>
    </location>
</feature>
<gene>
    <name evidence="1" type="ORF">C2G38_2125294</name>
</gene>
<name>A0A397TYF6_9GLOM</name>
<keyword evidence="2" id="KW-1185">Reference proteome</keyword>
<sequence>TDDLWKALTEESGTDVGQFMTGWTKVVGVISSLTVTEPSHDSIHINTKYY</sequence>
<protein>
    <submittedName>
        <fullName evidence="1">Uncharacterized protein</fullName>
    </submittedName>
</protein>
<comment type="caution">
    <text evidence="1">The sequence shown here is derived from an EMBL/GenBank/DDBJ whole genome shotgun (WGS) entry which is preliminary data.</text>
</comment>